<dbReference type="GO" id="GO:0004523">
    <property type="term" value="F:RNA-DNA hybrid ribonuclease activity"/>
    <property type="evidence" value="ECO:0007669"/>
    <property type="project" value="InterPro"/>
</dbReference>
<gene>
    <name evidence="3" type="ORF">EGW08_010427</name>
</gene>
<name>A0A3S1BIT9_ELYCH</name>
<organism evidence="3 4">
    <name type="scientific">Elysia chlorotica</name>
    <name type="common">Eastern emerald elysia</name>
    <name type="synonym">Sea slug</name>
    <dbReference type="NCBI Taxonomy" id="188477"/>
    <lineage>
        <taxon>Eukaryota</taxon>
        <taxon>Metazoa</taxon>
        <taxon>Spiralia</taxon>
        <taxon>Lophotrochozoa</taxon>
        <taxon>Mollusca</taxon>
        <taxon>Gastropoda</taxon>
        <taxon>Heterobranchia</taxon>
        <taxon>Euthyneura</taxon>
        <taxon>Panpulmonata</taxon>
        <taxon>Sacoglossa</taxon>
        <taxon>Placobranchoidea</taxon>
        <taxon>Plakobranchidae</taxon>
        <taxon>Elysia</taxon>
    </lineage>
</organism>
<dbReference type="InterPro" id="IPR036397">
    <property type="entry name" value="RNaseH_sf"/>
</dbReference>
<evidence type="ECO:0000256" key="1">
    <source>
        <dbReference type="SAM" id="MobiDB-lite"/>
    </source>
</evidence>
<dbReference type="InterPro" id="IPR026960">
    <property type="entry name" value="RVT-Znf"/>
</dbReference>
<accession>A0A3S1BIT9</accession>
<dbReference type="EMBL" id="RQTK01000320">
    <property type="protein sequence ID" value="RUS81790.1"/>
    <property type="molecule type" value="Genomic_DNA"/>
</dbReference>
<dbReference type="Gene3D" id="3.30.420.10">
    <property type="entry name" value="Ribonuclease H-like superfamily/Ribonuclease H"/>
    <property type="match status" value="1"/>
</dbReference>
<dbReference type="GO" id="GO:0003676">
    <property type="term" value="F:nucleic acid binding"/>
    <property type="evidence" value="ECO:0007669"/>
    <property type="project" value="InterPro"/>
</dbReference>
<dbReference type="AlphaFoldDB" id="A0A3S1BIT9"/>
<dbReference type="Gene3D" id="3.60.10.10">
    <property type="entry name" value="Endonuclease/exonuclease/phosphatase"/>
    <property type="match status" value="1"/>
</dbReference>
<dbReference type="OrthoDB" id="6157305at2759"/>
<dbReference type="InterPro" id="IPR012337">
    <property type="entry name" value="RNaseH-like_sf"/>
</dbReference>
<proteinExistence type="predicted"/>
<dbReference type="Pfam" id="PF14529">
    <property type="entry name" value="Exo_endo_phos_2"/>
    <property type="match status" value="1"/>
</dbReference>
<dbReference type="PANTHER" id="PTHR36688:SF2">
    <property type="entry name" value="ENDONUCLEASE_EXONUCLEASE_PHOSPHATASE DOMAIN-CONTAINING PROTEIN"/>
    <property type="match status" value="1"/>
</dbReference>
<evidence type="ECO:0000259" key="2">
    <source>
        <dbReference type="PROSITE" id="PS50879"/>
    </source>
</evidence>
<dbReference type="InterPro" id="IPR002156">
    <property type="entry name" value="RNaseH_domain"/>
</dbReference>
<keyword evidence="4" id="KW-1185">Reference proteome</keyword>
<sequence length="800" mass="91719">MEKANVKSNEIGRRLVKGPRQSARNQAATGDKYATGYQKIQTSTNPARKKEGRHPNKQAMLNILQLNICGLKNKKIELAKVMTSNNIHIAVLQESLHKTTNVHLTGYTAYPCTCENCRGIITYIRNDLIADCEHQTQTDDTDIQKATIWYGEQKYTIYNIYSPPTSICQIDSLHETMYNRTIIAGDFNGHSPQWGYTDTNGTGKYLEELHGSTNLVITQTPTSTPTLLHRAHNTLSRPDLTIVSSDIEPCCTVQVMPDIGSDHKPILTTIQTRHDRAPQQRIARWNFQKANWKGFRVETEQLLSKINLNEIKDVDNLEQKFSSIILTASKHHIPRGNINKYKPFWNKDINRVVTERKEARNKAETEPTRNNKTAYNRATARAKLVIGSAKREKWHETCATLDLRKDGRRAWKILENLSGKKHKTNPKPMTDCKTKEQQSEKLNKHFANINKSRTDKLKDRALMKELKMREKNEKEIKLNLIDENVTKQTDLYELKRTAERTIDSYPQDWIHIYTDGSAFKATVNAGYGVLMCFPDGSSKELYSACGETCSNYEAELKGIQAALLTLNETFQRNPSLATHTVLFTDSKAALESLETTQNSSETLDILLEIKSILNKHPITLVCQWIPSHINLPGNEKADRLAKKGAMQEQPLVKTTYQTAKRIIRQNFKEEWMNQWARGTTGRSVYKYQNTVKLHDPIYLLQRKEQCAIFRLRTQHIPLNFHLNRFNAEHTPLCPLCDDSLETVEHTLFQCPNLNQQRQHFLPMRPDLQTALYSTSAQLQRTAAFFFMALGKRAQAQRLLD</sequence>
<dbReference type="SUPFAM" id="SSF53098">
    <property type="entry name" value="Ribonuclease H-like"/>
    <property type="match status" value="1"/>
</dbReference>
<protein>
    <recommendedName>
        <fullName evidence="2">RNase H type-1 domain-containing protein</fullName>
    </recommendedName>
</protein>
<feature type="region of interest" description="Disordered" evidence="1">
    <location>
        <begin position="1"/>
        <end position="54"/>
    </location>
</feature>
<comment type="caution">
    <text evidence="3">The sequence shown here is derived from an EMBL/GenBank/DDBJ whole genome shotgun (WGS) entry which is preliminary data.</text>
</comment>
<dbReference type="InterPro" id="IPR005135">
    <property type="entry name" value="Endo/exonuclease/phosphatase"/>
</dbReference>
<feature type="compositionally biased region" description="Basic and acidic residues" evidence="1">
    <location>
        <begin position="1"/>
        <end position="13"/>
    </location>
</feature>
<dbReference type="Pfam" id="PF00075">
    <property type="entry name" value="RNase_H"/>
    <property type="match status" value="1"/>
</dbReference>
<dbReference type="PROSITE" id="PS50879">
    <property type="entry name" value="RNASE_H_1"/>
    <property type="match status" value="1"/>
</dbReference>
<dbReference type="PANTHER" id="PTHR36688">
    <property type="entry name" value="ENDO/EXONUCLEASE/PHOSPHATASE DOMAIN-CONTAINING PROTEIN"/>
    <property type="match status" value="1"/>
</dbReference>
<evidence type="ECO:0000313" key="3">
    <source>
        <dbReference type="EMBL" id="RUS81790.1"/>
    </source>
</evidence>
<evidence type="ECO:0000313" key="4">
    <source>
        <dbReference type="Proteomes" id="UP000271974"/>
    </source>
</evidence>
<dbReference type="CDD" id="cd09276">
    <property type="entry name" value="Rnase_HI_RT_non_LTR"/>
    <property type="match status" value="1"/>
</dbReference>
<dbReference type="InterPro" id="IPR052560">
    <property type="entry name" value="RdDP_mobile_element"/>
</dbReference>
<dbReference type="Proteomes" id="UP000271974">
    <property type="component" value="Unassembled WGS sequence"/>
</dbReference>
<dbReference type="SUPFAM" id="SSF56219">
    <property type="entry name" value="DNase I-like"/>
    <property type="match status" value="1"/>
</dbReference>
<dbReference type="Pfam" id="PF13966">
    <property type="entry name" value="zf-RVT"/>
    <property type="match status" value="1"/>
</dbReference>
<dbReference type="InterPro" id="IPR036691">
    <property type="entry name" value="Endo/exonu/phosph_ase_sf"/>
</dbReference>
<feature type="domain" description="RNase H type-1" evidence="2">
    <location>
        <begin position="506"/>
        <end position="646"/>
    </location>
</feature>
<reference evidence="3 4" key="1">
    <citation type="submission" date="2019-01" db="EMBL/GenBank/DDBJ databases">
        <title>A draft genome assembly of the solar-powered sea slug Elysia chlorotica.</title>
        <authorList>
            <person name="Cai H."/>
            <person name="Li Q."/>
            <person name="Fang X."/>
            <person name="Li J."/>
            <person name="Curtis N.E."/>
            <person name="Altenburger A."/>
            <person name="Shibata T."/>
            <person name="Feng M."/>
            <person name="Maeda T."/>
            <person name="Schwartz J.A."/>
            <person name="Shigenobu S."/>
            <person name="Lundholm N."/>
            <person name="Nishiyama T."/>
            <person name="Yang H."/>
            <person name="Hasebe M."/>
            <person name="Li S."/>
            <person name="Pierce S.K."/>
            <person name="Wang J."/>
        </authorList>
    </citation>
    <scope>NUCLEOTIDE SEQUENCE [LARGE SCALE GENOMIC DNA]</scope>
    <source>
        <strain evidence="3">EC2010</strain>
        <tissue evidence="3">Whole organism of an adult</tissue>
    </source>
</reference>